<comment type="caution">
    <text evidence="1">The sequence shown here is derived from an EMBL/GenBank/DDBJ whole genome shotgun (WGS) entry which is preliminary data.</text>
</comment>
<dbReference type="Gene3D" id="3.40.50.150">
    <property type="entry name" value="Vaccinia Virus protein VP39"/>
    <property type="match status" value="1"/>
</dbReference>
<gene>
    <name evidence="1" type="ORF">FHS42_007353</name>
</gene>
<dbReference type="Pfam" id="PF01135">
    <property type="entry name" value="PCMT"/>
    <property type="match status" value="1"/>
</dbReference>
<organism evidence="1 2">
    <name type="scientific">Streptomyces zagrosensis</name>
    <dbReference type="NCBI Taxonomy" id="1042984"/>
    <lineage>
        <taxon>Bacteria</taxon>
        <taxon>Bacillati</taxon>
        <taxon>Actinomycetota</taxon>
        <taxon>Actinomycetes</taxon>
        <taxon>Kitasatosporales</taxon>
        <taxon>Streptomycetaceae</taxon>
        <taxon>Streptomyces</taxon>
    </lineage>
</organism>
<dbReference type="InterPro" id="IPR029063">
    <property type="entry name" value="SAM-dependent_MTases_sf"/>
</dbReference>
<dbReference type="SUPFAM" id="SSF53335">
    <property type="entry name" value="S-adenosyl-L-methionine-dependent methyltransferases"/>
    <property type="match status" value="1"/>
</dbReference>
<sequence>MPKESCPAGGPLGTHSAWLDWSAPQDRLELVGLLYGGASVLVQHDGEPLLGRVRGMRSGASITSMSTVMGLTASLLEELDLCPGLRVLDVGTGAGVTAAVAYQVCGDQGVVTLDRYRRLTDAAAARLADLGFRPEVVCGSGEQGVPGREFDRIFVSYTVGNHPD</sequence>
<protein>
    <recommendedName>
        <fullName evidence="3">Protein-L-isoaspartate O-methyltransferase</fullName>
    </recommendedName>
</protein>
<name>A0A7W9QHA2_9ACTN</name>
<dbReference type="Proteomes" id="UP000588098">
    <property type="component" value="Unassembled WGS sequence"/>
</dbReference>
<keyword evidence="2" id="KW-1185">Reference proteome</keyword>
<accession>A0A7W9QHA2</accession>
<evidence type="ECO:0000313" key="2">
    <source>
        <dbReference type="Proteomes" id="UP000588098"/>
    </source>
</evidence>
<evidence type="ECO:0008006" key="3">
    <source>
        <dbReference type="Google" id="ProtNLM"/>
    </source>
</evidence>
<reference evidence="1 2" key="1">
    <citation type="submission" date="2020-08" db="EMBL/GenBank/DDBJ databases">
        <title>Genomic Encyclopedia of Type Strains, Phase III (KMG-III): the genomes of soil and plant-associated and newly described type strains.</title>
        <authorList>
            <person name="Whitman W."/>
        </authorList>
    </citation>
    <scope>NUCLEOTIDE SEQUENCE [LARGE SCALE GENOMIC DNA]</scope>
    <source>
        <strain evidence="1 2">CECT 8305</strain>
    </source>
</reference>
<dbReference type="EMBL" id="JACHJL010000038">
    <property type="protein sequence ID" value="MBB5940255.1"/>
    <property type="molecule type" value="Genomic_DNA"/>
</dbReference>
<dbReference type="AlphaFoldDB" id="A0A7W9QHA2"/>
<dbReference type="RefSeq" id="WP_312867168.1">
    <property type="nucleotide sequence ID" value="NZ_JACHJL010000038.1"/>
</dbReference>
<evidence type="ECO:0000313" key="1">
    <source>
        <dbReference type="EMBL" id="MBB5940255.1"/>
    </source>
</evidence>
<proteinExistence type="predicted"/>